<dbReference type="SUPFAM" id="SSF56112">
    <property type="entry name" value="Protein kinase-like (PK-like)"/>
    <property type="match status" value="1"/>
</dbReference>
<dbReference type="GO" id="GO:0030170">
    <property type="term" value="F:pyridoxal phosphate binding"/>
    <property type="evidence" value="ECO:0007669"/>
    <property type="project" value="InterPro"/>
</dbReference>
<organism evidence="4 5">
    <name type="scientific">Solirubrobacter phytolaccae</name>
    <dbReference type="NCBI Taxonomy" id="1404360"/>
    <lineage>
        <taxon>Bacteria</taxon>
        <taxon>Bacillati</taxon>
        <taxon>Actinomycetota</taxon>
        <taxon>Thermoleophilia</taxon>
        <taxon>Solirubrobacterales</taxon>
        <taxon>Solirubrobacteraceae</taxon>
        <taxon>Solirubrobacter</taxon>
    </lineage>
</organism>
<dbReference type="EMBL" id="JAPDDP010000007">
    <property type="protein sequence ID" value="MDA0179848.1"/>
    <property type="molecule type" value="Genomic_DNA"/>
</dbReference>
<dbReference type="GO" id="GO:0008483">
    <property type="term" value="F:transaminase activity"/>
    <property type="evidence" value="ECO:0007669"/>
    <property type="project" value="UniProtKB-KW"/>
</dbReference>
<dbReference type="Pfam" id="PF00202">
    <property type="entry name" value="Aminotran_3"/>
    <property type="match status" value="1"/>
</dbReference>
<keyword evidence="4" id="KW-0808">Transferase</keyword>
<evidence type="ECO:0000256" key="1">
    <source>
        <dbReference type="ARBA" id="ARBA00008954"/>
    </source>
</evidence>
<keyword evidence="5" id="KW-1185">Reference proteome</keyword>
<keyword evidence="2" id="KW-0663">Pyridoxal phosphate</keyword>
<gene>
    <name evidence="4" type="ORF">OJ997_06045</name>
</gene>
<dbReference type="CDD" id="cd00610">
    <property type="entry name" value="OAT_like"/>
    <property type="match status" value="1"/>
</dbReference>
<name>A0A9X3N540_9ACTN</name>
<dbReference type="Gene3D" id="3.40.640.10">
    <property type="entry name" value="Type I PLP-dependent aspartate aminotransferase-like (Major domain)"/>
    <property type="match status" value="1"/>
</dbReference>
<dbReference type="AlphaFoldDB" id="A0A9X3N540"/>
<accession>A0A9X3N540</accession>
<dbReference type="InterPro" id="IPR015422">
    <property type="entry name" value="PyrdxlP-dep_Trfase_small"/>
</dbReference>
<evidence type="ECO:0000313" key="4">
    <source>
        <dbReference type="EMBL" id="MDA0179848.1"/>
    </source>
</evidence>
<sequence>MDRVLTGATPNLTTEDAVEIAATRFGVRARTAKDLGSERDRTFRLEADGPVAILKVSNAAEDPDVLDMEAAAALHVTAVDPGLSVALPQHPGDDATQLRARWREHWVRLYDVLPGSSRIAATDLSDAALAHWGETTARLGQALRGFTHPKAVRVMPWDVQHALRARAMLGDVRDPRARATVERVLDAFEERATPRWPLLRAQVAHTDLTVDNALTDDAGLITGIIDFGDMSHTALVTDLASVLDSVCGGREGDELLRAARLVLDGYQRRVPLEDIELEVLGVAWAARAALTIAISSWRVAQGLEDQAWAERYNALALGAIETLETTGWDAVTRALGGEGARAPDPSLQPRRAQAFGPAVDPLFYAEPIEVLRAEGVWITDTAGRTYLDAYNNVPCVGHAHPRVTTAIARQSRRINTHTRYLHPNAIELSERLIATCPPELDTVLLVNSGSEANDLAWRMATAVTGNRGGLCTDFAYHGITEAIAALSPEGWFGAPGPDHVATWAPHEALDAAIETLHARGHAPAAAILDGVVTSDGIHDLDPAHVRGLVQRTRASGGLWIADEVQSGHGRTGSHLWCFERFGIVPDFVTLGKPMGNGHPVAAVITRSEIVAQLVGRTTLFSTFGGNPVSAAAALAVLDVLEDERVLDRVQRTSKALLDALEVIDHPAIAEVRGVGLAVAVELDTEARAKAVRDEMRRLGVLIGTTGRGGNVLKIRPPLALDEPHVPTLTDALARALASIQGGPRS</sequence>
<dbReference type="PANTHER" id="PTHR45688:SF13">
    <property type="entry name" value="ALANINE--GLYOXYLATE AMINOTRANSFERASE 2-LIKE"/>
    <property type="match status" value="1"/>
</dbReference>
<dbReference type="InterPro" id="IPR002575">
    <property type="entry name" value="Aminoglycoside_PTrfase"/>
</dbReference>
<dbReference type="Pfam" id="PF01636">
    <property type="entry name" value="APH"/>
    <property type="match status" value="1"/>
</dbReference>
<dbReference type="InterPro" id="IPR015424">
    <property type="entry name" value="PyrdxlP-dep_Trfase"/>
</dbReference>
<proteinExistence type="inferred from homology"/>
<dbReference type="InterPro" id="IPR005814">
    <property type="entry name" value="Aminotrans_3"/>
</dbReference>
<dbReference type="PANTHER" id="PTHR45688">
    <property type="match status" value="1"/>
</dbReference>
<evidence type="ECO:0000259" key="3">
    <source>
        <dbReference type="Pfam" id="PF01636"/>
    </source>
</evidence>
<evidence type="ECO:0000313" key="5">
    <source>
        <dbReference type="Proteomes" id="UP001147653"/>
    </source>
</evidence>
<dbReference type="RefSeq" id="WP_270024155.1">
    <property type="nucleotide sequence ID" value="NZ_JAPDDP010000007.1"/>
</dbReference>
<dbReference type="Gene3D" id="3.90.1200.10">
    <property type="match status" value="1"/>
</dbReference>
<keyword evidence="4" id="KW-0032">Aminotransferase</keyword>
<comment type="similarity">
    <text evidence="1">Belongs to the class-III pyridoxal-phosphate-dependent aminotransferase family.</text>
</comment>
<protein>
    <submittedName>
        <fullName evidence="4">Aminotransferase class III-fold pyridoxal phosphate-dependent enzyme</fullName>
    </submittedName>
</protein>
<dbReference type="Proteomes" id="UP001147653">
    <property type="component" value="Unassembled WGS sequence"/>
</dbReference>
<reference evidence="4" key="1">
    <citation type="submission" date="2022-10" db="EMBL/GenBank/DDBJ databases">
        <title>The WGS of Solirubrobacter phytolaccae KCTC 29190.</title>
        <authorList>
            <person name="Jiang Z."/>
        </authorList>
    </citation>
    <scope>NUCLEOTIDE SEQUENCE</scope>
    <source>
        <strain evidence="4">KCTC 29190</strain>
    </source>
</reference>
<dbReference type="InterPro" id="IPR015421">
    <property type="entry name" value="PyrdxlP-dep_Trfase_major"/>
</dbReference>
<evidence type="ECO:0000256" key="2">
    <source>
        <dbReference type="ARBA" id="ARBA00022898"/>
    </source>
</evidence>
<dbReference type="SUPFAM" id="SSF53383">
    <property type="entry name" value="PLP-dependent transferases"/>
    <property type="match status" value="1"/>
</dbReference>
<dbReference type="InterPro" id="IPR011009">
    <property type="entry name" value="Kinase-like_dom_sf"/>
</dbReference>
<feature type="domain" description="Aminoglycoside phosphotransferase" evidence="3">
    <location>
        <begin position="39"/>
        <end position="268"/>
    </location>
</feature>
<comment type="caution">
    <text evidence="4">The sequence shown here is derived from an EMBL/GenBank/DDBJ whole genome shotgun (WGS) entry which is preliminary data.</text>
</comment>
<dbReference type="Gene3D" id="3.90.1150.10">
    <property type="entry name" value="Aspartate Aminotransferase, domain 1"/>
    <property type="match status" value="1"/>
</dbReference>